<dbReference type="PANTHER" id="PTHR48079">
    <property type="entry name" value="PROTEIN YEEZ"/>
    <property type="match status" value="1"/>
</dbReference>
<evidence type="ECO:0000259" key="1">
    <source>
        <dbReference type="Pfam" id="PF01370"/>
    </source>
</evidence>
<dbReference type="GO" id="GO:0004029">
    <property type="term" value="F:aldehyde dehydrogenase (NAD+) activity"/>
    <property type="evidence" value="ECO:0007669"/>
    <property type="project" value="TreeGrafter"/>
</dbReference>
<accession>A0A1I2BVZ3</accession>
<reference evidence="3" key="1">
    <citation type="submission" date="2016-10" db="EMBL/GenBank/DDBJ databases">
        <authorList>
            <person name="Varghese N."/>
            <person name="Submissions S."/>
        </authorList>
    </citation>
    <scope>NUCLEOTIDE SEQUENCE [LARGE SCALE GENOMIC DNA]</scope>
    <source>
        <strain evidence="3">ATCC 25963</strain>
    </source>
</reference>
<evidence type="ECO:0000313" key="3">
    <source>
        <dbReference type="Proteomes" id="UP000199400"/>
    </source>
</evidence>
<name>A0A1I2BVZ3_9BACT</name>
<dbReference type="CDD" id="cd05262">
    <property type="entry name" value="SDR_a7"/>
    <property type="match status" value="1"/>
</dbReference>
<dbReference type="InterPro" id="IPR051783">
    <property type="entry name" value="NAD(P)-dependent_oxidoreduct"/>
</dbReference>
<feature type="domain" description="NAD-dependent epimerase/dehydratase" evidence="1">
    <location>
        <begin position="3"/>
        <end position="210"/>
    </location>
</feature>
<dbReference type="STRING" id="54.SAMN02745121_04813"/>
<sequence length="290" mass="30364">MKIFVTGASGFVGSAVVRELIQAGHEVVGLARSDANARTIAEAGASVHRGSLEDLDSLQRGAADSDGVIHTAFVHDFSNYAASAEVDGRAIEALGAALAGSGRPLVVTSGALVASAGSIATEDMPTDASFARRSETTALPFVAREVRVSVVRLPPTVHGAGDHGFVPELIRIARDKGVAAYVGDGTNRWPAVHRLDAARAYRLAFEKAPAGTRVHAIAEEGIPTREIAAVIGKRLGVPVATRPVEHFGWLGPFFARDLPTSSEKTQKLLGWRPVEKSLLADLDSAAYFGG</sequence>
<dbReference type="EMBL" id="FOMX01000016">
    <property type="protein sequence ID" value="SFE60247.1"/>
    <property type="molecule type" value="Genomic_DNA"/>
</dbReference>
<organism evidence="2 3">
    <name type="scientific">Nannocystis exedens</name>
    <dbReference type="NCBI Taxonomy" id="54"/>
    <lineage>
        <taxon>Bacteria</taxon>
        <taxon>Pseudomonadati</taxon>
        <taxon>Myxococcota</taxon>
        <taxon>Polyangia</taxon>
        <taxon>Nannocystales</taxon>
        <taxon>Nannocystaceae</taxon>
        <taxon>Nannocystis</taxon>
    </lineage>
</organism>
<dbReference type="GO" id="GO:0005737">
    <property type="term" value="C:cytoplasm"/>
    <property type="evidence" value="ECO:0007669"/>
    <property type="project" value="TreeGrafter"/>
</dbReference>
<dbReference type="OrthoDB" id="9814124at2"/>
<dbReference type="Proteomes" id="UP000199400">
    <property type="component" value="Unassembled WGS sequence"/>
</dbReference>
<dbReference type="RefSeq" id="WP_096329286.1">
    <property type="nucleotide sequence ID" value="NZ_FOMX01000016.1"/>
</dbReference>
<proteinExistence type="predicted"/>
<evidence type="ECO:0000313" key="2">
    <source>
        <dbReference type="EMBL" id="SFE60247.1"/>
    </source>
</evidence>
<dbReference type="SUPFAM" id="SSF51735">
    <property type="entry name" value="NAD(P)-binding Rossmann-fold domains"/>
    <property type="match status" value="1"/>
</dbReference>
<keyword evidence="3" id="KW-1185">Reference proteome</keyword>
<dbReference type="Gene3D" id="3.40.50.720">
    <property type="entry name" value="NAD(P)-binding Rossmann-like Domain"/>
    <property type="match status" value="1"/>
</dbReference>
<dbReference type="InterPro" id="IPR001509">
    <property type="entry name" value="Epimerase_deHydtase"/>
</dbReference>
<dbReference type="AlphaFoldDB" id="A0A1I2BVZ3"/>
<gene>
    <name evidence="2" type="ORF">SAMN02745121_04813</name>
</gene>
<dbReference type="Pfam" id="PF01370">
    <property type="entry name" value="Epimerase"/>
    <property type="match status" value="1"/>
</dbReference>
<protein>
    <submittedName>
        <fullName evidence="2">Nucleoside-diphosphate-sugar epimerase</fullName>
    </submittedName>
</protein>
<dbReference type="PANTHER" id="PTHR48079:SF6">
    <property type="entry name" value="NAD(P)-BINDING DOMAIN-CONTAINING PROTEIN-RELATED"/>
    <property type="match status" value="1"/>
</dbReference>
<dbReference type="InterPro" id="IPR036291">
    <property type="entry name" value="NAD(P)-bd_dom_sf"/>
</dbReference>